<feature type="coiled-coil region" evidence="1">
    <location>
        <begin position="10"/>
        <end position="37"/>
    </location>
</feature>
<evidence type="ECO:0008006" key="4">
    <source>
        <dbReference type="Google" id="ProtNLM"/>
    </source>
</evidence>
<name>A0AAP4BDM6_9FIRM</name>
<dbReference type="EMBL" id="JASGBQ010000029">
    <property type="protein sequence ID" value="MDI9243273.1"/>
    <property type="molecule type" value="Genomic_DNA"/>
</dbReference>
<reference evidence="2 3" key="1">
    <citation type="submission" date="2023-05" db="EMBL/GenBank/DDBJ databases">
        <title>[ruminococcus] sp. nov., isolated from a pig farm feces dump.</title>
        <authorList>
            <person name="Chang Y.-H."/>
        </authorList>
    </citation>
    <scope>NUCLEOTIDE SEQUENCE [LARGE SCALE GENOMIC DNA]</scope>
    <source>
        <strain evidence="2 3">YH-rum2234</strain>
    </source>
</reference>
<comment type="caution">
    <text evidence="2">The sequence shown here is derived from an EMBL/GenBank/DDBJ whole genome shotgun (WGS) entry which is preliminary data.</text>
</comment>
<gene>
    <name evidence="2" type="ORF">QJ036_12520</name>
</gene>
<evidence type="ECO:0000313" key="3">
    <source>
        <dbReference type="Proteomes" id="UP001300383"/>
    </source>
</evidence>
<evidence type="ECO:0000313" key="2">
    <source>
        <dbReference type="EMBL" id="MDI9243273.1"/>
    </source>
</evidence>
<keyword evidence="1" id="KW-0175">Coiled coil</keyword>
<keyword evidence="3" id="KW-1185">Reference proteome</keyword>
<organism evidence="2 3">
    <name type="scientific">Fusibacillus kribbianus</name>
    <dbReference type="NCBI Taxonomy" id="3044208"/>
    <lineage>
        <taxon>Bacteria</taxon>
        <taxon>Bacillati</taxon>
        <taxon>Bacillota</taxon>
        <taxon>Clostridia</taxon>
        <taxon>Lachnospirales</taxon>
        <taxon>Lachnospiraceae</taxon>
        <taxon>Fusibacillus</taxon>
    </lineage>
</organism>
<dbReference type="AlphaFoldDB" id="A0AAP4BDM6"/>
<accession>A0AAP4BDM6</accession>
<dbReference type="Proteomes" id="UP001300383">
    <property type="component" value="Unassembled WGS sequence"/>
</dbReference>
<protein>
    <recommendedName>
        <fullName evidence="4">DUF4315 family protein</fullName>
    </recommendedName>
</protein>
<proteinExistence type="predicted"/>
<evidence type="ECO:0000256" key="1">
    <source>
        <dbReference type="SAM" id="Coils"/>
    </source>
</evidence>
<sequence>MEDLKLNKKIVKVREDIKKTRARIRELEEYLKTLLELERQLCDEEIARVIREMAGKGDVMETLHKLTEVQKEVYAGSDSGREEMEYHD</sequence>